<dbReference type="Gene3D" id="1.20.890.10">
    <property type="entry name" value="cAMP-dependent protein kinase regulatory subunit, dimerization-anchoring domain"/>
    <property type="match status" value="1"/>
</dbReference>
<dbReference type="PRINTS" id="PR00094">
    <property type="entry name" value="ADENYLTKNASE"/>
</dbReference>
<sequence length="625" mass="71703">MASRKPVIPPKETNEYLASHEIPQLFECLITGLMFHRPADPVQYIQECLEQIKRIGFRSVRWDLFVEDKRCVLPPLGLKRNTEPFSKYQPLVGTDCLRLRIRPQTSIICVLSPPGIDGFGFSERMMRRYPNFVHICMGDLAKNCAKIEERKPNSRWKDAIEYINSGDFAPEDMVLELLIWNLNQYPTSTGFIIDGYPRTFKQYDDLKIHIGGDRLSGVVLIDAPEEKCLRRIHIANQRKRQCDEHLSFDVVQRKMCMYKKVTLAMCKVIDDEKKLYIVDGEPKCDLIEREMLSVFEIILSKKETGPPVQAESTCDADVPTQKSVPRFVGCPGNSLALHIPTIQPDYKDTGRRPGLPTCPVLVLLGGPGSGRTKQSLALCKSVKGAKHYNLTDLLRTKVLSSLANGGEKDWDVVAKRVHSSQPPLYYDRLIPEYWDVQLDILREEFVKSAKCATIVIIEGYMNDEKQISTFNQTIGGADMIVLLDCKEEIMKSRLSRRCTRLKRIEDEAHIVYQRINFFKQVTLSVARYFDELGKLVIVPADREADLISKDLKALIEYFLAKRKSSSKNNCNRIDENNSSDEVFVSSEFNDLKATFSIHFIQEFEYLTFSTQNDLSRFCWVIFLFT</sequence>
<dbReference type="PANTHER" id="PTHR23359">
    <property type="entry name" value="NUCLEOTIDE KINASE"/>
    <property type="match status" value="1"/>
</dbReference>
<dbReference type="Gene3D" id="3.40.50.300">
    <property type="entry name" value="P-loop containing nucleotide triphosphate hydrolases"/>
    <property type="match status" value="2"/>
</dbReference>
<dbReference type="InterPro" id="IPR033690">
    <property type="entry name" value="Adenylat_kinase_CS"/>
</dbReference>
<accession>A0A5K3FW25</accession>
<dbReference type="GO" id="GO:0005524">
    <property type="term" value="F:ATP binding"/>
    <property type="evidence" value="ECO:0007669"/>
    <property type="project" value="InterPro"/>
</dbReference>
<organism evidence="4">
    <name type="scientific">Mesocestoides corti</name>
    <name type="common">Flatworm</name>
    <dbReference type="NCBI Taxonomy" id="53468"/>
    <lineage>
        <taxon>Eukaryota</taxon>
        <taxon>Metazoa</taxon>
        <taxon>Spiralia</taxon>
        <taxon>Lophotrochozoa</taxon>
        <taxon>Platyhelminthes</taxon>
        <taxon>Cestoda</taxon>
        <taxon>Eucestoda</taxon>
        <taxon>Cyclophyllidea</taxon>
        <taxon>Mesocestoididae</taxon>
        <taxon>Mesocestoides</taxon>
    </lineage>
</organism>
<dbReference type="InterPro" id="IPR027417">
    <property type="entry name" value="P-loop_NTPase"/>
</dbReference>
<keyword evidence="2" id="KW-0547">Nucleotide-binding</keyword>
<evidence type="ECO:0000256" key="1">
    <source>
        <dbReference type="ARBA" id="ARBA00022679"/>
    </source>
</evidence>
<dbReference type="SUPFAM" id="SSF52540">
    <property type="entry name" value="P-loop containing nucleoside triphosphate hydrolases"/>
    <property type="match status" value="2"/>
</dbReference>
<dbReference type="CDD" id="cd01428">
    <property type="entry name" value="ADK"/>
    <property type="match status" value="1"/>
</dbReference>
<dbReference type="GO" id="GO:0006139">
    <property type="term" value="P:nucleobase-containing compound metabolic process"/>
    <property type="evidence" value="ECO:0007669"/>
    <property type="project" value="InterPro"/>
</dbReference>
<dbReference type="CDD" id="cd22978">
    <property type="entry name" value="DD_AK5"/>
    <property type="match status" value="1"/>
</dbReference>
<keyword evidence="3" id="KW-0418">Kinase</keyword>
<evidence type="ECO:0000256" key="3">
    <source>
        <dbReference type="ARBA" id="ARBA00022777"/>
    </source>
</evidence>
<dbReference type="PROSITE" id="PS00113">
    <property type="entry name" value="ADENYLATE_KINASE"/>
    <property type="match status" value="1"/>
</dbReference>
<reference evidence="4" key="1">
    <citation type="submission" date="2019-11" db="UniProtKB">
        <authorList>
            <consortium name="WormBaseParasite"/>
        </authorList>
    </citation>
    <scope>IDENTIFICATION</scope>
</reference>
<dbReference type="WBParaSite" id="MCU_010560-RF">
    <property type="protein sequence ID" value="MCU_010560-RF"/>
    <property type="gene ID" value="MCU_010560"/>
</dbReference>
<dbReference type="InterPro" id="IPR000850">
    <property type="entry name" value="Adenylat/UMP-CMP_kin"/>
</dbReference>
<dbReference type="AlphaFoldDB" id="A0A5K3FW25"/>
<protein>
    <submittedName>
        <fullName evidence="4">Nucleoside-diphosphate kinase</fullName>
    </submittedName>
</protein>
<name>A0A5K3FW25_MESCO</name>
<evidence type="ECO:0000256" key="2">
    <source>
        <dbReference type="ARBA" id="ARBA00022741"/>
    </source>
</evidence>
<dbReference type="GO" id="GO:0019205">
    <property type="term" value="F:nucleobase-containing compound kinase activity"/>
    <property type="evidence" value="ECO:0007669"/>
    <property type="project" value="InterPro"/>
</dbReference>
<evidence type="ECO:0000313" key="4">
    <source>
        <dbReference type="WBParaSite" id="MCU_010560-RF"/>
    </source>
</evidence>
<proteinExistence type="predicted"/>
<keyword evidence="1" id="KW-0808">Transferase</keyword>
<dbReference type="Pfam" id="PF00406">
    <property type="entry name" value="ADK"/>
    <property type="match status" value="2"/>
</dbReference>
<dbReference type="SUPFAM" id="SSF47391">
    <property type="entry name" value="Dimerization-anchoring domain of cAMP-dependent PK regulatory subunit"/>
    <property type="match status" value="1"/>
</dbReference>